<dbReference type="Proteomes" id="UP001501352">
    <property type="component" value="Unassembled WGS sequence"/>
</dbReference>
<feature type="transmembrane region" description="Helical" evidence="2">
    <location>
        <begin position="127"/>
        <end position="151"/>
    </location>
</feature>
<organism evidence="3 4">
    <name type="scientific">Brevundimonas kwangchunensis</name>
    <dbReference type="NCBI Taxonomy" id="322163"/>
    <lineage>
        <taxon>Bacteria</taxon>
        <taxon>Pseudomonadati</taxon>
        <taxon>Pseudomonadota</taxon>
        <taxon>Alphaproteobacteria</taxon>
        <taxon>Caulobacterales</taxon>
        <taxon>Caulobacteraceae</taxon>
        <taxon>Brevundimonas</taxon>
    </lineage>
</organism>
<feature type="compositionally biased region" description="Basic and acidic residues" evidence="1">
    <location>
        <begin position="1"/>
        <end position="20"/>
    </location>
</feature>
<evidence type="ECO:0000313" key="4">
    <source>
        <dbReference type="Proteomes" id="UP001501352"/>
    </source>
</evidence>
<dbReference type="RefSeq" id="WP_343791652.1">
    <property type="nucleotide sequence ID" value="NZ_BAAAGA010000002.1"/>
</dbReference>
<keyword evidence="2" id="KW-0472">Membrane</keyword>
<proteinExistence type="predicted"/>
<evidence type="ECO:0000313" key="3">
    <source>
        <dbReference type="EMBL" id="GAA0618063.1"/>
    </source>
</evidence>
<keyword evidence="4" id="KW-1185">Reference proteome</keyword>
<protein>
    <recommendedName>
        <fullName evidence="5">Serine/threonine protein kinase</fullName>
    </recommendedName>
</protein>
<evidence type="ECO:0000256" key="1">
    <source>
        <dbReference type="SAM" id="MobiDB-lite"/>
    </source>
</evidence>
<evidence type="ECO:0000256" key="2">
    <source>
        <dbReference type="SAM" id="Phobius"/>
    </source>
</evidence>
<name>A0ABP3S097_9CAUL</name>
<comment type="caution">
    <text evidence="3">The sequence shown here is derived from an EMBL/GenBank/DDBJ whole genome shotgun (WGS) entry which is preliminary data.</text>
</comment>
<keyword evidence="2" id="KW-1133">Transmembrane helix</keyword>
<feature type="region of interest" description="Disordered" evidence="1">
    <location>
        <begin position="1"/>
        <end position="97"/>
    </location>
</feature>
<feature type="transmembrane region" description="Helical" evidence="2">
    <location>
        <begin position="172"/>
        <end position="191"/>
    </location>
</feature>
<dbReference type="EMBL" id="BAAAGA010000002">
    <property type="protein sequence ID" value="GAA0618063.1"/>
    <property type="molecule type" value="Genomic_DNA"/>
</dbReference>
<keyword evidence="2" id="KW-0812">Transmembrane</keyword>
<evidence type="ECO:0008006" key="5">
    <source>
        <dbReference type="Google" id="ProtNLM"/>
    </source>
</evidence>
<gene>
    <name evidence="3" type="ORF">GCM10009422_11720</name>
</gene>
<feature type="compositionally biased region" description="Pro residues" evidence="1">
    <location>
        <begin position="81"/>
        <end position="93"/>
    </location>
</feature>
<accession>A0ABP3S097</accession>
<reference evidence="4" key="1">
    <citation type="journal article" date="2019" name="Int. J. Syst. Evol. Microbiol.">
        <title>The Global Catalogue of Microorganisms (GCM) 10K type strain sequencing project: providing services to taxonomists for standard genome sequencing and annotation.</title>
        <authorList>
            <consortium name="The Broad Institute Genomics Platform"/>
            <consortium name="The Broad Institute Genome Sequencing Center for Infectious Disease"/>
            <person name="Wu L."/>
            <person name="Ma J."/>
        </authorList>
    </citation>
    <scope>NUCLEOTIDE SEQUENCE [LARGE SCALE GENOMIC DNA]</scope>
    <source>
        <strain evidence="4">JCM 12928</strain>
    </source>
</reference>
<sequence length="230" mass="24214">MAEPGDPKAPADHPDDHDDLIGFSSAASLHGRAREVEPAPEPVAEPEPAVAAAEPERAPPPEPEPDLFTPRAEVRPEPEPEPAPVIAPAPAPRPAQAQSIFEASPEFASKSRRRPLVPEAPGSMGLYAVYALILFAVPTLGVSAVVGLLAVTGREGPDLPPSRSHFVYQQRTLWAAAVAAVAGVILLAAPFALGVPVLFLLALWTVIRGASGVWNLKSGKAISDPRSWWI</sequence>